<evidence type="ECO:0000313" key="1">
    <source>
        <dbReference type="EMBL" id="GAM59598.1"/>
    </source>
</evidence>
<name>A0A0B8P8Q1_9VIBR</name>
<proteinExistence type="predicted"/>
<organism evidence="1 2">
    <name type="scientific">Vibrio ishigakensis</name>
    <dbReference type="NCBI Taxonomy" id="1481914"/>
    <lineage>
        <taxon>Bacteria</taxon>
        <taxon>Pseudomonadati</taxon>
        <taxon>Pseudomonadota</taxon>
        <taxon>Gammaproteobacteria</taxon>
        <taxon>Vibrionales</taxon>
        <taxon>Vibrionaceae</taxon>
        <taxon>Vibrio</taxon>
    </lineage>
</organism>
<dbReference type="SUPFAM" id="SSF56194">
    <property type="entry name" value="Uridine diphospho-N-Acetylenolpyruvylglucosamine reductase, MurB, C-terminal domain"/>
    <property type="match status" value="1"/>
</dbReference>
<protein>
    <submittedName>
        <fullName evidence="1">Uncharacterized protein</fullName>
    </submittedName>
</protein>
<dbReference type="InterPro" id="IPR036635">
    <property type="entry name" value="MurB_C_sf"/>
</dbReference>
<dbReference type="AlphaFoldDB" id="A0A0B8P8Q1"/>
<evidence type="ECO:0000313" key="2">
    <source>
        <dbReference type="Proteomes" id="UP000031671"/>
    </source>
</evidence>
<reference evidence="1 2" key="2">
    <citation type="submission" date="2015-01" db="EMBL/GenBank/DDBJ databases">
        <authorList>
            <consortium name="NBRP consortium"/>
            <person name="Sawabe T."/>
            <person name="Meirelles P."/>
            <person name="Feng G."/>
            <person name="Sayaka M."/>
            <person name="Hattori M."/>
            <person name="Ohkuma M."/>
        </authorList>
    </citation>
    <scope>NUCLEOTIDE SEQUENCE [LARGE SCALE GENOMIC DNA]</scope>
    <source>
        <strain evidence="2">JCM 19231</strain>
    </source>
</reference>
<reference evidence="1 2" key="1">
    <citation type="submission" date="2015-01" db="EMBL/GenBank/DDBJ databases">
        <title>Vibrio sp. C1 JCM 19231 whole genome shotgun sequence.</title>
        <authorList>
            <person name="Sawabe T."/>
            <person name="Meirelles P."/>
            <person name="Feng G."/>
            <person name="Sayaka M."/>
            <person name="Hattori M."/>
            <person name="Ohkuma M."/>
        </authorList>
    </citation>
    <scope>NUCLEOTIDE SEQUENCE [LARGE SCALE GENOMIC DNA]</scope>
    <source>
        <strain evidence="2">JCM 19231</strain>
    </source>
</reference>
<sequence length="44" mass="5046">MDVVQVAQRVKQTVQDKYRIELEHEVRFMGASSETNLAQVIQGL</sequence>
<dbReference type="Proteomes" id="UP000031671">
    <property type="component" value="Unassembled WGS sequence"/>
</dbReference>
<dbReference type="EMBL" id="BBRZ01000176">
    <property type="protein sequence ID" value="GAM59598.1"/>
    <property type="molecule type" value="Genomic_DNA"/>
</dbReference>
<dbReference type="GO" id="GO:0008762">
    <property type="term" value="F:UDP-N-acetylmuramate dehydrogenase activity"/>
    <property type="evidence" value="ECO:0007669"/>
    <property type="project" value="InterPro"/>
</dbReference>
<comment type="caution">
    <text evidence="1">The sequence shown here is derived from an EMBL/GenBank/DDBJ whole genome shotgun (WGS) entry which is preliminary data.</text>
</comment>
<keyword evidence="2" id="KW-1185">Reference proteome</keyword>
<accession>A0A0B8P8Q1</accession>
<gene>
    <name evidence="1" type="ORF">JCM19231_1454</name>
</gene>
<dbReference type="Gene3D" id="3.90.78.10">
    <property type="entry name" value="UDP-N-acetylenolpyruvoylglucosamine reductase, C-terminal domain"/>
    <property type="match status" value="1"/>
</dbReference>